<reference evidence="1 2" key="1">
    <citation type="journal article" date="2012" name="Genome Biol. Evol.">
        <title>Related Giant Viruses in Distant Locations and Different Habitats: Acanthamoeba polyphaga moumouvirus Represents a Third Lineage of the Mimiviridae That Is Close to the Megavirus Lineage.</title>
        <authorList>
            <person name="Yoosuf N."/>
            <person name="Yutin N."/>
            <person name="Colson P."/>
            <person name="Shabalina S.A."/>
            <person name="Pagnier I."/>
            <person name="Robert C."/>
            <person name="Azza S."/>
            <person name="Klose T."/>
            <person name="Wong J."/>
            <person name="Rossmann M.G."/>
            <person name="La Scola B."/>
            <person name="Raoult D."/>
            <person name="Koonin E.V."/>
        </authorList>
    </citation>
    <scope>NUCLEOTIDE SEQUENCE [LARGE SCALE GENOMIC DNA]</scope>
    <source>
        <strain evidence="1 2">M10A</strain>
    </source>
</reference>
<accession>L7RCC4</accession>
<dbReference type="Gene3D" id="1.25.40.20">
    <property type="entry name" value="Ankyrin repeat-containing domain"/>
    <property type="match status" value="1"/>
</dbReference>
<evidence type="ECO:0000313" key="1">
    <source>
        <dbReference type="EMBL" id="AGC02229.1"/>
    </source>
</evidence>
<organism evidence="1 2">
    <name type="scientific">Acanthamoeba polyphaga moumouvirus</name>
    <dbReference type="NCBI Taxonomy" id="1269028"/>
    <lineage>
        <taxon>Viruses</taxon>
        <taxon>Varidnaviria</taxon>
        <taxon>Bamfordvirae</taxon>
        <taxon>Nucleocytoviricota</taxon>
        <taxon>Megaviricetes</taxon>
        <taxon>Imitervirales</taxon>
        <taxon>Mimiviridae</taxon>
        <taxon>Megamimivirinae</taxon>
        <taxon>Moumouvirus</taxon>
    </lineage>
</organism>
<name>L7RCC4_9VIRU</name>
<protein>
    <submittedName>
        <fullName evidence="1">Ankyrin repeat protein</fullName>
    </submittedName>
</protein>
<evidence type="ECO:0000313" key="2">
    <source>
        <dbReference type="Proteomes" id="UP000201640"/>
    </source>
</evidence>
<gene>
    <name evidence="1" type="ORF">Moumou_00708</name>
</gene>
<dbReference type="EMBL" id="JX962719">
    <property type="protein sequence ID" value="AGC02229.1"/>
    <property type="molecule type" value="Genomic_DNA"/>
</dbReference>
<dbReference type="SMART" id="SM00248">
    <property type="entry name" value="ANK"/>
    <property type="match status" value="3"/>
</dbReference>
<dbReference type="InterPro" id="IPR002110">
    <property type="entry name" value="Ankyrin_rpt"/>
</dbReference>
<keyword evidence="2" id="KW-1185">Reference proteome</keyword>
<dbReference type="SUPFAM" id="SSF48403">
    <property type="entry name" value="Ankyrin repeat"/>
    <property type="match status" value="1"/>
</dbReference>
<dbReference type="InterPro" id="IPR036770">
    <property type="entry name" value="Ankyrin_rpt-contain_sf"/>
</dbReference>
<dbReference type="KEGG" id="vg:14445790"/>
<sequence>MSDLNIIHIVETENLSEFKKYVESKVNNNDVLNKMFANLFSDYIKIFYKLGDNIKKEYFLDKLINLLYLLNDYAIEFFTLFCAANAMTNILEKLINMGVDLNTPKTLPKYILSCYFAGNTNKLSLECTKLLLDNGSVSDMEYAFMKCCSDGNKNLCELIMNYGYIPNQSNPQFINCISCCITNDNVDILKIFLDLGFEINFSHDQIINAICNAIKFRKINVLTLLIDIGLIIDDTNPIILESICHIIKKYFMHSLELNINYWTIDNGGIERTNIIKILNLLRKNGVNFDNILKISREKNLKSSGDEDLIKILSNTNIDTTSLIKLLLQ</sequence>
<dbReference type="Proteomes" id="UP000201640">
    <property type="component" value="Segment"/>
</dbReference>
<dbReference type="RefSeq" id="YP_007354665.1">
    <property type="nucleotide sequence ID" value="NC_020104.1"/>
</dbReference>
<dbReference type="GeneID" id="14445790"/>
<proteinExistence type="predicted"/>